<name>A0A7J0CRL5_STRMI</name>
<feature type="compositionally biased region" description="Basic and acidic residues" evidence="1">
    <location>
        <begin position="295"/>
        <end position="307"/>
    </location>
</feature>
<accession>A0A7J0CRL5</accession>
<feature type="compositionally biased region" description="Basic and acidic residues" evidence="1">
    <location>
        <begin position="252"/>
        <end position="266"/>
    </location>
</feature>
<organism evidence="2 3">
    <name type="scientific">Streptomyces microflavus</name>
    <name type="common">Streptomyces lipmanii</name>
    <dbReference type="NCBI Taxonomy" id="1919"/>
    <lineage>
        <taxon>Bacteria</taxon>
        <taxon>Bacillati</taxon>
        <taxon>Actinomycetota</taxon>
        <taxon>Actinomycetes</taxon>
        <taxon>Kitasatosporales</taxon>
        <taxon>Streptomycetaceae</taxon>
        <taxon>Streptomyces</taxon>
    </lineage>
</organism>
<evidence type="ECO:0000313" key="3">
    <source>
        <dbReference type="Proteomes" id="UP000498740"/>
    </source>
</evidence>
<feature type="compositionally biased region" description="Acidic residues" evidence="1">
    <location>
        <begin position="519"/>
        <end position="531"/>
    </location>
</feature>
<protein>
    <submittedName>
        <fullName evidence="2">Uncharacterized protein</fullName>
    </submittedName>
</protein>
<feature type="compositionally biased region" description="Gly residues" evidence="1">
    <location>
        <begin position="472"/>
        <end position="484"/>
    </location>
</feature>
<dbReference type="AlphaFoldDB" id="A0A7J0CRL5"/>
<feature type="compositionally biased region" description="Basic and acidic residues" evidence="1">
    <location>
        <begin position="322"/>
        <end position="354"/>
    </location>
</feature>
<sequence length="564" mass="56550">MGLDGPGADRNALALTAGRDHHHAGHLPVHPPQGAAVQLAEAADAGGRVEDPAHLARCPVAYEDVTDGEVAELAALVGAGARDQVGDDLVELAVAARRLGQFAVAEARAGAADQAVRDGLGRGAAEDQGACLVAGRALLGHERGHLYGVAALQGAVRPADHPAEGGEDGGEAGGQGDQGGDGLAPAEALLGDPDPGSVGADECGGDQGGAVDEGGGSGPGRAVGECREEQADEGGGPGRADGELALAAQQGREGRQHDAEQQEAARRVGASGADPEQVERRSRPRTDVQAGFPQERGRVGEERERPRGQSQHRGADGGEEAEPVRRDVVAAQREHAEAEHHGERPDDGGERGGDGEEQGVRPGRAPAAARRVRAGAVAETVGGDGGAGDQREQDEQDGGAEAAGGQGAGRGGQEGVRDARPGPQQPRGEQRPGGEVRGEPGQRDRADQDRGDGEAGGAQEEGRQGGEQRQVGRGGLGGAGGDGVPGVRVPAPELSGLRGGGQQGAARQGAAGEQVAAGDEGDHEQQDEEDGAGLAADPLEPRELVDFEEVRVVAAGAGLDGAVP</sequence>
<evidence type="ECO:0000313" key="2">
    <source>
        <dbReference type="EMBL" id="GFN04377.1"/>
    </source>
</evidence>
<dbReference type="EMBL" id="BLWD01000001">
    <property type="protein sequence ID" value="GFN04377.1"/>
    <property type="molecule type" value="Genomic_DNA"/>
</dbReference>
<feature type="compositionally biased region" description="Low complexity" evidence="1">
    <location>
        <begin position="360"/>
        <end position="378"/>
    </location>
</feature>
<feature type="compositionally biased region" description="Basic and acidic residues" evidence="1">
    <location>
        <begin position="428"/>
        <end position="453"/>
    </location>
</feature>
<feature type="compositionally biased region" description="Gly residues" evidence="1">
    <location>
        <begin position="401"/>
        <end position="414"/>
    </location>
</feature>
<feature type="region of interest" description="Disordered" evidence="1">
    <location>
        <begin position="158"/>
        <end position="543"/>
    </location>
</feature>
<proteinExistence type="predicted"/>
<evidence type="ECO:0000256" key="1">
    <source>
        <dbReference type="SAM" id="MobiDB-lite"/>
    </source>
</evidence>
<comment type="caution">
    <text evidence="2">The sequence shown here is derived from an EMBL/GenBank/DDBJ whole genome shotgun (WGS) entry which is preliminary data.</text>
</comment>
<feature type="compositionally biased region" description="Low complexity" evidence="1">
    <location>
        <begin position="504"/>
        <end position="518"/>
    </location>
</feature>
<gene>
    <name evidence="2" type="ORF">Smic_29330</name>
</gene>
<feature type="compositionally biased region" description="Gly residues" evidence="1">
    <location>
        <begin position="205"/>
        <end position="221"/>
    </location>
</feature>
<feature type="compositionally biased region" description="Gly residues" evidence="1">
    <location>
        <begin position="171"/>
        <end position="182"/>
    </location>
</feature>
<reference evidence="2 3" key="1">
    <citation type="submission" date="2020-05" db="EMBL/GenBank/DDBJ databases">
        <title>Whole genome shotgun sequence of Streptomyces microflavus NBRC 13062.</title>
        <authorList>
            <person name="Komaki H."/>
            <person name="Tamura T."/>
        </authorList>
    </citation>
    <scope>NUCLEOTIDE SEQUENCE [LARGE SCALE GENOMIC DNA]</scope>
    <source>
        <strain evidence="2 3">NBRC 13062</strain>
    </source>
</reference>
<feature type="compositionally biased region" description="Basic and acidic residues" evidence="1">
    <location>
        <begin position="277"/>
        <end position="286"/>
    </location>
</feature>
<dbReference type="Proteomes" id="UP000498740">
    <property type="component" value="Unassembled WGS sequence"/>
</dbReference>